<gene>
    <name evidence="7" type="ORF">AB675_11227</name>
</gene>
<keyword evidence="3" id="KW-1133">Transmembrane helix</keyword>
<dbReference type="Proteomes" id="UP000038010">
    <property type="component" value="Unassembled WGS sequence"/>
</dbReference>
<evidence type="ECO:0000256" key="3">
    <source>
        <dbReference type="ARBA" id="ARBA00022989"/>
    </source>
</evidence>
<accession>A0A0N1HJW1</accession>
<comment type="subcellular location">
    <subcellularLocation>
        <location evidence="1">Membrane</location>
    </subcellularLocation>
</comment>
<comment type="caution">
    <text evidence="7">The sequence shown here is derived from an EMBL/GenBank/DDBJ whole genome shotgun (WGS) entry which is preliminary data.</text>
</comment>
<sequence>MATNATAGVMLPTFNMPALPEYTLKVRPAIVAGLPDALSQMLMLIFAYWATSAVFHVFDVYDLFPQYRLHTPAEITKRNKVTRYEVFRDVIVQQVVQTLFGVAIAWWDPPEMMGKEQYDIAVWALRLRVAQSYLPTALRVIGVDSVQLATKSYQHHPTVAAVLAGGAYQSPGFASWELQAGWLIYHVLVPFLQFSIAIVLVDTWQYFVHRAMHMNKFLYTWLHARHHRLYVPYAYGALYNHPVEGFILDTVGTGSAYLLTGMTVRQGMAFFTAATIKTVDDHCGYHFPWDPLQHLTGNNAAYHDIHHQSWGIKTNFSQPFGTFWDRFLGTKWTGGDVSSRYERDRIAAQKKVDADAANAPSTVTNSPAVDLDKAQKQAQESRQQVLDDPKVDGRIVIAEEAREEKEVKQQTPRRSTRRSVSGFDPKAISDRMAGSLHGRSTAILHADGLR</sequence>
<name>A0A0N1HJW1_9EURO</name>
<dbReference type="STRING" id="1664694.A0A0N1HJW1"/>
<protein>
    <submittedName>
        <fullName evidence="7">Sphingolipid C4-hydroxylase SUR2</fullName>
    </submittedName>
</protein>
<dbReference type="GO" id="GO:0005506">
    <property type="term" value="F:iron ion binding"/>
    <property type="evidence" value="ECO:0007669"/>
    <property type="project" value="InterPro"/>
</dbReference>
<dbReference type="Pfam" id="PF04116">
    <property type="entry name" value="FA_hydroxylase"/>
    <property type="match status" value="1"/>
</dbReference>
<proteinExistence type="predicted"/>
<evidence type="ECO:0000313" key="8">
    <source>
        <dbReference type="Proteomes" id="UP000038010"/>
    </source>
</evidence>
<dbReference type="GeneID" id="28731934"/>
<evidence type="ECO:0000259" key="6">
    <source>
        <dbReference type="Pfam" id="PF04116"/>
    </source>
</evidence>
<evidence type="ECO:0000256" key="5">
    <source>
        <dbReference type="SAM" id="MobiDB-lite"/>
    </source>
</evidence>
<keyword evidence="2" id="KW-0812">Transmembrane</keyword>
<evidence type="ECO:0000256" key="1">
    <source>
        <dbReference type="ARBA" id="ARBA00004370"/>
    </source>
</evidence>
<evidence type="ECO:0000313" key="7">
    <source>
        <dbReference type="EMBL" id="KPI34345.1"/>
    </source>
</evidence>
<keyword evidence="4" id="KW-0472">Membrane</keyword>
<organism evidence="7 8">
    <name type="scientific">Cyphellophora attinorum</name>
    <dbReference type="NCBI Taxonomy" id="1664694"/>
    <lineage>
        <taxon>Eukaryota</taxon>
        <taxon>Fungi</taxon>
        <taxon>Dikarya</taxon>
        <taxon>Ascomycota</taxon>
        <taxon>Pezizomycotina</taxon>
        <taxon>Eurotiomycetes</taxon>
        <taxon>Chaetothyriomycetidae</taxon>
        <taxon>Chaetothyriales</taxon>
        <taxon>Cyphellophoraceae</taxon>
        <taxon>Cyphellophora</taxon>
    </lineage>
</organism>
<dbReference type="VEuPathDB" id="FungiDB:AB675_11227"/>
<dbReference type="GO" id="GO:0016020">
    <property type="term" value="C:membrane"/>
    <property type="evidence" value="ECO:0007669"/>
    <property type="project" value="UniProtKB-SubCell"/>
</dbReference>
<dbReference type="AlphaFoldDB" id="A0A0N1HJW1"/>
<dbReference type="EMBL" id="LFJN01000065">
    <property type="protein sequence ID" value="KPI34345.1"/>
    <property type="molecule type" value="Genomic_DNA"/>
</dbReference>
<dbReference type="OrthoDB" id="408954at2759"/>
<dbReference type="InterPro" id="IPR050307">
    <property type="entry name" value="Sterol_Desaturase_Related"/>
</dbReference>
<dbReference type="GO" id="GO:0008610">
    <property type="term" value="P:lipid biosynthetic process"/>
    <property type="evidence" value="ECO:0007669"/>
    <property type="project" value="InterPro"/>
</dbReference>
<reference evidence="7 8" key="1">
    <citation type="submission" date="2015-06" db="EMBL/GenBank/DDBJ databases">
        <title>Draft genome of the ant-associated black yeast Phialophora attae CBS 131958.</title>
        <authorList>
            <person name="Moreno L.F."/>
            <person name="Stielow B.J."/>
            <person name="de Hoog S."/>
            <person name="Vicente V.A."/>
            <person name="Weiss V.A."/>
            <person name="de Vries M."/>
            <person name="Cruz L.M."/>
            <person name="Souza E.M."/>
        </authorList>
    </citation>
    <scope>NUCLEOTIDE SEQUENCE [LARGE SCALE GENOMIC DNA]</scope>
    <source>
        <strain evidence="7 8">CBS 131958</strain>
    </source>
</reference>
<dbReference type="PANTHER" id="PTHR11863">
    <property type="entry name" value="STEROL DESATURASE"/>
    <property type="match status" value="1"/>
</dbReference>
<dbReference type="GO" id="GO:0016491">
    <property type="term" value="F:oxidoreductase activity"/>
    <property type="evidence" value="ECO:0007669"/>
    <property type="project" value="InterPro"/>
</dbReference>
<feature type="region of interest" description="Disordered" evidence="5">
    <location>
        <begin position="402"/>
        <end position="431"/>
    </location>
</feature>
<evidence type="ECO:0000256" key="4">
    <source>
        <dbReference type="ARBA" id="ARBA00023136"/>
    </source>
</evidence>
<keyword evidence="8" id="KW-1185">Reference proteome</keyword>
<evidence type="ECO:0000256" key="2">
    <source>
        <dbReference type="ARBA" id="ARBA00022692"/>
    </source>
</evidence>
<dbReference type="RefSeq" id="XP_017994308.1">
    <property type="nucleotide sequence ID" value="XM_018140055.1"/>
</dbReference>
<dbReference type="InterPro" id="IPR006694">
    <property type="entry name" value="Fatty_acid_hydroxylase"/>
</dbReference>
<feature type="domain" description="Fatty acid hydroxylase" evidence="6">
    <location>
        <begin position="196"/>
        <end position="330"/>
    </location>
</feature>